<evidence type="ECO:0000256" key="1">
    <source>
        <dbReference type="ARBA" id="ARBA00004141"/>
    </source>
</evidence>
<keyword evidence="3 6" id="KW-0812">Transmembrane</keyword>
<dbReference type="EMBL" id="JAHRHJ020000005">
    <property type="protein sequence ID" value="KAH9314635.1"/>
    <property type="molecule type" value="Genomic_DNA"/>
</dbReference>
<gene>
    <name evidence="7" type="ORF">KI387_023262</name>
</gene>
<keyword evidence="4 6" id="KW-1133">Transmembrane helix</keyword>
<proteinExistence type="inferred from homology"/>
<feature type="transmembrane region" description="Helical" evidence="6">
    <location>
        <begin position="7"/>
        <end position="24"/>
    </location>
</feature>
<dbReference type="Proteomes" id="UP000824469">
    <property type="component" value="Unassembled WGS sequence"/>
</dbReference>
<comment type="caution">
    <text evidence="7">The sequence shown here is derived from an EMBL/GenBank/DDBJ whole genome shotgun (WGS) entry which is preliminary data.</text>
</comment>
<dbReference type="PRINTS" id="PR00259">
    <property type="entry name" value="TMFOUR"/>
</dbReference>
<feature type="transmembrane region" description="Helical" evidence="6">
    <location>
        <begin position="235"/>
        <end position="258"/>
    </location>
</feature>
<dbReference type="GO" id="GO:0009734">
    <property type="term" value="P:auxin-activated signaling pathway"/>
    <property type="evidence" value="ECO:0007669"/>
    <property type="project" value="InterPro"/>
</dbReference>
<dbReference type="OMA" id="KPLIWFG"/>
<organism evidence="7 8">
    <name type="scientific">Taxus chinensis</name>
    <name type="common">Chinese yew</name>
    <name type="synonym">Taxus wallichiana var. chinensis</name>
    <dbReference type="NCBI Taxonomy" id="29808"/>
    <lineage>
        <taxon>Eukaryota</taxon>
        <taxon>Viridiplantae</taxon>
        <taxon>Streptophyta</taxon>
        <taxon>Embryophyta</taxon>
        <taxon>Tracheophyta</taxon>
        <taxon>Spermatophyta</taxon>
        <taxon>Pinopsida</taxon>
        <taxon>Pinidae</taxon>
        <taxon>Conifers II</taxon>
        <taxon>Cupressales</taxon>
        <taxon>Taxaceae</taxon>
        <taxon>Taxus</taxon>
    </lineage>
</organism>
<dbReference type="GO" id="GO:0016020">
    <property type="term" value="C:membrane"/>
    <property type="evidence" value="ECO:0007669"/>
    <property type="project" value="UniProtKB-SubCell"/>
</dbReference>
<evidence type="ECO:0000256" key="3">
    <source>
        <dbReference type="ARBA" id="ARBA00022692"/>
    </source>
</evidence>
<evidence type="ECO:0000256" key="5">
    <source>
        <dbReference type="ARBA" id="ARBA00023136"/>
    </source>
</evidence>
<comment type="subcellular location">
    <subcellularLocation>
        <location evidence="1">Membrane</location>
        <topology evidence="1">Multi-pass membrane protein</topology>
    </subcellularLocation>
</comment>
<keyword evidence="5 6" id="KW-0472">Membrane</keyword>
<feature type="transmembrane region" description="Helical" evidence="6">
    <location>
        <begin position="44"/>
        <end position="66"/>
    </location>
</feature>
<name>A0AA38G2L1_TAXCH</name>
<evidence type="ECO:0000313" key="8">
    <source>
        <dbReference type="Proteomes" id="UP000824469"/>
    </source>
</evidence>
<feature type="transmembrane region" description="Helical" evidence="6">
    <location>
        <begin position="73"/>
        <end position="95"/>
    </location>
</feature>
<dbReference type="PANTHER" id="PTHR32191">
    <property type="entry name" value="TETRASPANIN-8-RELATED"/>
    <property type="match status" value="1"/>
</dbReference>
<evidence type="ECO:0000256" key="2">
    <source>
        <dbReference type="ARBA" id="ARBA00006840"/>
    </source>
</evidence>
<accession>A0AA38G2L1</accession>
<dbReference type="Pfam" id="PF00335">
    <property type="entry name" value="Tetraspanin"/>
    <property type="match status" value="1"/>
</dbReference>
<comment type="similarity">
    <text evidence="2">Belongs to the tetraspanin (TM4SF) family.</text>
</comment>
<sequence>MARASNKIIAFINFLSFLLSLWILRQGIWLADRGTTDCEQFLQWPVIGLGAFVMVLSVAGFVGACFRVSWALSLYLVILLSITLLLLTGFIVFALTVTAKDGGKSVEGRGYEDYTLGDYSKWLQDQVEKRSNWNRIKSCIQDAHVCRSLAEDEINDVAEQFYKTHLSPIQSGCCKPPTLCKFKYINATMWEKNHGPIHTDPDCKTWSNMQDELCYDCKSCKAGVVTNLKSDWHKLAIFAITITVALIAIYSTGCSACINNKREKEFEYGVYRMAKLGYLFDLV</sequence>
<keyword evidence="8" id="KW-1185">Reference proteome</keyword>
<dbReference type="InterPro" id="IPR044991">
    <property type="entry name" value="TET_plant"/>
</dbReference>
<evidence type="ECO:0000313" key="7">
    <source>
        <dbReference type="EMBL" id="KAH9314635.1"/>
    </source>
</evidence>
<protein>
    <submittedName>
        <fullName evidence="7">Uncharacterized protein</fullName>
    </submittedName>
</protein>
<reference evidence="7 8" key="1">
    <citation type="journal article" date="2021" name="Nat. Plants">
        <title>The Taxus genome provides insights into paclitaxel biosynthesis.</title>
        <authorList>
            <person name="Xiong X."/>
            <person name="Gou J."/>
            <person name="Liao Q."/>
            <person name="Li Y."/>
            <person name="Zhou Q."/>
            <person name="Bi G."/>
            <person name="Li C."/>
            <person name="Du R."/>
            <person name="Wang X."/>
            <person name="Sun T."/>
            <person name="Guo L."/>
            <person name="Liang H."/>
            <person name="Lu P."/>
            <person name="Wu Y."/>
            <person name="Zhang Z."/>
            <person name="Ro D.K."/>
            <person name="Shang Y."/>
            <person name="Huang S."/>
            <person name="Yan J."/>
        </authorList>
    </citation>
    <scope>NUCLEOTIDE SEQUENCE [LARGE SCALE GENOMIC DNA]</scope>
    <source>
        <strain evidence="7">Ta-2019</strain>
    </source>
</reference>
<evidence type="ECO:0000256" key="4">
    <source>
        <dbReference type="ARBA" id="ARBA00022989"/>
    </source>
</evidence>
<evidence type="ECO:0000256" key="6">
    <source>
        <dbReference type="SAM" id="Phobius"/>
    </source>
</evidence>
<dbReference type="InterPro" id="IPR018499">
    <property type="entry name" value="Tetraspanin/Peripherin"/>
</dbReference>
<dbReference type="AlphaFoldDB" id="A0AA38G2L1"/>